<evidence type="ECO:0000313" key="1">
    <source>
        <dbReference type="EMBL" id="XDU64757.1"/>
    </source>
</evidence>
<reference evidence="1" key="1">
    <citation type="submission" date="2024-07" db="EMBL/GenBank/DDBJ databases">
        <authorList>
            <person name="Li X.-J."/>
            <person name="Wang X."/>
        </authorList>
    </citation>
    <scope>NUCLEOTIDE SEQUENCE</scope>
    <source>
        <strain evidence="1">HSP-342</strain>
    </source>
</reference>
<sequence>MMHLINSYSQIKLTPNAESKLIGLLLDKLGGQIYFPRKGDNSERFDALILFSTYSCVAEIEIPSTEILDAPRNLLDDYAVIKSRKDGNKKIIPVVICWDLPNKRTDYWNVIDDINRILSIKIKTISVLSLALHYWTNTDLDFENDDYFLYSDNTRMVASEKILKENHIDPQKYAGYFQPIK</sequence>
<evidence type="ECO:0008006" key="2">
    <source>
        <dbReference type="Google" id="ProtNLM"/>
    </source>
</evidence>
<dbReference type="EMBL" id="CP165646">
    <property type="protein sequence ID" value="XDU64757.1"/>
    <property type="molecule type" value="Genomic_DNA"/>
</dbReference>
<dbReference type="KEGG" id="lmes:AB8B23_00785"/>
<proteinExistence type="predicted"/>
<dbReference type="RefSeq" id="WP_369713023.1">
    <property type="nucleotide sequence ID" value="NZ_CP165646.1"/>
</dbReference>
<name>A0AB39VBK4_9FUSO</name>
<dbReference type="REBASE" id="858719">
    <property type="entry name" value="R1.Lsp342ORF775P"/>
</dbReference>
<gene>
    <name evidence="1" type="ORF">AB8B23_00785</name>
</gene>
<organism evidence="1">
    <name type="scientific">Leptotrichia mesophila</name>
    <dbReference type="NCBI Taxonomy" id="3239303"/>
    <lineage>
        <taxon>Bacteria</taxon>
        <taxon>Fusobacteriati</taxon>
        <taxon>Fusobacteriota</taxon>
        <taxon>Fusobacteriia</taxon>
        <taxon>Fusobacteriales</taxon>
        <taxon>Leptotrichiaceae</taxon>
        <taxon>Leptotrichia</taxon>
    </lineage>
</organism>
<protein>
    <recommendedName>
        <fullName evidence="2">DUF4365 domain-containing protein</fullName>
    </recommendedName>
</protein>
<dbReference type="AlphaFoldDB" id="A0AB39VBK4"/>
<accession>A0AB39VBK4</accession>